<dbReference type="AlphaFoldDB" id="A0A0C2ZNP7"/>
<evidence type="ECO:0000313" key="2">
    <source>
        <dbReference type="Proteomes" id="UP000053989"/>
    </source>
</evidence>
<reference evidence="1 2" key="1">
    <citation type="submission" date="2014-04" db="EMBL/GenBank/DDBJ databases">
        <authorList>
            <consortium name="DOE Joint Genome Institute"/>
            <person name="Kuo A."/>
            <person name="Kohler A."/>
            <person name="Nagy L.G."/>
            <person name="Floudas D."/>
            <person name="Copeland A."/>
            <person name="Barry K.W."/>
            <person name="Cichocki N."/>
            <person name="Veneault-Fourrey C."/>
            <person name="LaButti K."/>
            <person name="Lindquist E.A."/>
            <person name="Lipzen A."/>
            <person name="Lundell T."/>
            <person name="Morin E."/>
            <person name="Murat C."/>
            <person name="Sun H."/>
            <person name="Tunlid A."/>
            <person name="Henrissat B."/>
            <person name="Grigoriev I.V."/>
            <person name="Hibbett D.S."/>
            <person name="Martin F."/>
            <person name="Nordberg H.P."/>
            <person name="Cantor M.N."/>
            <person name="Hua S.X."/>
        </authorList>
    </citation>
    <scope>NUCLEOTIDE SEQUENCE [LARGE SCALE GENOMIC DNA]</scope>
    <source>
        <strain evidence="1 2">Foug A</strain>
    </source>
</reference>
<dbReference type="HOGENOM" id="CLU_2270261_0_0_1"/>
<name>A0A0C2ZNP7_9AGAM</name>
<gene>
    <name evidence="1" type="ORF">SCLCIDRAFT_81257</name>
</gene>
<dbReference type="Proteomes" id="UP000053989">
    <property type="component" value="Unassembled WGS sequence"/>
</dbReference>
<dbReference type="EMBL" id="KN822037">
    <property type="protein sequence ID" value="KIM63173.1"/>
    <property type="molecule type" value="Genomic_DNA"/>
</dbReference>
<dbReference type="SUPFAM" id="SSF56672">
    <property type="entry name" value="DNA/RNA polymerases"/>
    <property type="match status" value="1"/>
</dbReference>
<dbReference type="Gene3D" id="3.10.10.10">
    <property type="entry name" value="HIV Type 1 Reverse Transcriptase, subunit A, domain 1"/>
    <property type="match status" value="1"/>
</dbReference>
<evidence type="ECO:0000313" key="1">
    <source>
        <dbReference type="EMBL" id="KIM63173.1"/>
    </source>
</evidence>
<proteinExistence type="predicted"/>
<reference evidence="2" key="2">
    <citation type="submission" date="2015-01" db="EMBL/GenBank/DDBJ databases">
        <title>Evolutionary Origins and Diversification of the Mycorrhizal Mutualists.</title>
        <authorList>
            <consortium name="DOE Joint Genome Institute"/>
            <consortium name="Mycorrhizal Genomics Consortium"/>
            <person name="Kohler A."/>
            <person name="Kuo A."/>
            <person name="Nagy L.G."/>
            <person name="Floudas D."/>
            <person name="Copeland A."/>
            <person name="Barry K.W."/>
            <person name="Cichocki N."/>
            <person name="Veneault-Fourrey C."/>
            <person name="LaButti K."/>
            <person name="Lindquist E.A."/>
            <person name="Lipzen A."/>
            <person name="Lundell T."/>
            <person name="Morin E."/>
            <person name="Murat C."/>
            <person name="Riley R."/>
            <person name="Ohm R."/>
            <person name="Sun H."/>
            <person name="Tunlid A."/>
            <person name="Henrissat B."/>
            <person name="Grigoriev I.V."/>
            <person name="Hibbett D.S."/>
            <person name="Martin F."/>
        </authorList>
    </citation>
    <scope>NUCLEOTIDE SEQUENCE [LARGE SCALE GENOMIC DNA]</scope>
    <source>
        <strain evidence="2">Foug A</strain>
    </source>
</reference>
<protein>
    <submittedName>
        <fullName evidence="1">Uncharacterized protein</fullName>
    </submittedName>
</protein>
<dbReference type="STRING" id="1036808.A0A0C2ZNP7"/>
<feature type="non-terminal residue" evidence="1">
    <location>
        <position position="1"/>
    </location>
</feature>
<dbReference type="InterPro" id="IPR043502">
    <property type="entry name" value="DNA/RNA_pol_sf"/>
</dbReference>
<organism evidence="1 2">
    <name type="scientific">Scleroderma citrinum Foug A</name>
    <dbReference type="NCBI Taxonomy" id="1036808"/>
    <lineage>
        <taxon>Eukaryota</taxon>
        <taxon>Fungi</taxon>
        <taxon>Dikarya</taxon>
        <taxon>Basidiomycota</taxon>
        <taxon>Agaricomycotina</taxon>
        <taxon>Agaricomycetes</taxon>
        <taxon>Agaricomycetidae</taxon>
        <taxon>Boletales</taxon>
        <taxon>Sclerodermatineae</taxon>
        <taxon>Sclerodermataceae</taxon>
        <taxon>Scleroderma</taxon>
    </lineage>
</organism>
<feature type="non-terminal residue" evidence="1">
    <location>
        <position position="103"/>
    </location>
</feature>
<keyword evidence="2" id="KW-1185">Reference proteome</keyword>
<dbReference type="InParanoid" id="A0A0C2ZNP7"/>
<accession>A0A0C2ZNP7</accession>
<sequence>IQWCSYDCPKKFCEAWKTLLQQHIDAGHLHPSNSPHSSPAFIIPKADPTALPRWVNDFHKLNLNTVPDNHLLPKIEEISRDCTKGRIFTKIDMTYTFFQTKVH</sequence>
<dbReference type="OrthoDB" id="2369050at2759"/>